<dbReference type="Gene3D" id="1.25.40.10">
    <property type="entry name" value="Tetratricopeptide repeat domain"/>
    <property type="match status" value="1"/>
</dbReference>
<accession>A0ABR2KUS3</accession>
<sequence>MYFEGINISKDIKKGIYLINLASINHYYVAHFYVGYFYHKGDYIKKDIRKAIRYYKEGSSFNDQYAKNNLAIIYKNGYKDEIQANIENAIIYLKEAIRQKNDILSMYNLANIYLYDKDHEKNIDEAIELLFNSSDQFYHSYILLCLALVKKFGFKIDEIEKHVEELGSKQSKATLSSMSSDLHFLQLNDNFTIYHELYRDKYFLYNHLYEIDPISDFQKQERSNANHISIPVINSVFYEGFGIEI</sequence>
<name>A0ABR2KUS3_9EUKA</name>
<dbReference type="PANTHER" id="PTHR11102:SF160">
    <property type="entry name" value="ERAD-ASSOCIATED E3 UBIQUITIN-PROTEIN LIGASE COMPONENT HRD3"/>
    <property type="match status" value="1"/>
</dbReference>
<dbReference type="PANTHER" id="PTHR11102">
    <property type="entry name" value="SEL-1-LIKE PROTEIN"/>
    <property type="match status" value="1"/>
</dbReference>
<dbReference type="Pfam" id="PF08238">
    <property type="entry name" value="Sel1"/>
    <property type="match status" value="4"/>
</dbReference>
<proteinExistence type="inferred from homology"/>
<dbReference type="InterPro" id="IPR011990">
    <property type="entry name" value="TPR-like_helical_dom_sf"/>
</dbReference>
<evidence type="ECO:0000313" key="2">
    <source>
        <dbReference type="EMBL" id="KAK8894526.1"/>
    </source>
</evidence>
<dbReference type="SMART" id="SM00671">
    <property type="entry name" value="SEL1"/>
    <property type="match status" value="3"/>
</dbReference>
<gene>
    <name evidence="2" type="ORF">M9Y10_022960</name>
</gene>
<evidence type="ECO:0000256" key="1">
    <source>
        <dbReference type="ARBA" id="ARBA00038101"/>
    </source>
</evidence>
<dbReference type="EMBL" id="JAPFFF010000003">
    <property type="protein sequence ID" value="KAK8894526.1"/>
    <property type="molecule type" value="Genomic_DNA"/>
</dbReference>
<organism evidence="2 3">
    <name type="scientific">Tritrichomonas musculus</name>
    <dbReference type="NCBI Taxonomy" id="1915356"/>
    <lineage>
        <taxon>Eukaryota</taxon>
        <taxon>Metamonada</taxon>
        <taxon>Parabasalia</taxon>
        <taxon>Tritrichomonadida</taxon>
        <taxon>Tritrichomonadidae</taxon>
        <taxon>Tritrichomonas</taxon>
    </lineage>
</organism>
<dbReference type="Proteomes" id="UP001470230">
    <property type="component" value="Unassembled WGS sequence"/>
</dbReference>
<protein>
    <recommendedName>
        <fullName evidence="4">Sel1 repeat family protein</fullName>
    </recommendedName>
</protein>
<keyword evidence="3" id="KW-1185">Reference proteome</keyword>
<comment type="caution">
    <text evidence="2">The sequence shown here is derived from an EMBL/GenBank/DDBJ whole genome shotgun (WGS) entry which is preliminary data.</text>
</comment>
<evidence type="ECO:0008006" key="4">
    <source>
        <dbReference type="Google" id="ProtNLM"/>
    </source>
</evidence>
<reference evidence="2 3" key="1">
    <citation type="submission" date="2024-04" db="EMBL/GenBank/DDBJ databases">
        <title>Tritrichomonas musculus Genome.</title>
        <authorList>
            <person name="Alves-Ferreira E."/>
            <person name="Grigg M."/>
            <person name="Lorenzi H."/>
            <person name="Galac M."/>
        </authorList>
    </citation>
    <scope>NUCLEOTIDE SEQUENCE [LARGE SCALE GENOMIC DNA]</scope>
    <source>
        <strain evidence="2 3">EAF2021</strain>
    </source>
</reference>
<dbReference type="SUPFAM" id="SSF81901">
    <property type="entry name" value="HCP-like"/>
    <property type="match status" value="1"/>
</dbReference>
<evidence type="ECO:0000313" key="3">
    <source>
        <dbReference type="Proteomes" id="UP001470230"/>
    </source>
</evidence>
<dbReference type="InterPro" id="IPR006597">
    <property type="entry name" value="Sel1-like"/>
</dbReference>
<comment type="similarity">
    <text evidence="1">Belongs to the sel-1 family.</text>
</comment>
<dbReference type="InterPro" id="IPR050767">
    <property type="entry name" value="Sel1_AlgK"/>
</dbReference>